<feature type="signal peptide" evidence="1">
    <location>
        <begin position="1"/>
        <end position="29"/>
    </location>
</feature>
<dbReference type="EMBL" id="VCKZ01000009">
    <property type="protein sequence ID" value="TMR41979.1"/>
    <property type="molecule type" value="Genomic_DNA"/>
</dbReference>
<comment type="caution">
    <text evidence="2">The sequence shown here is derived from an EMBL/GenBank/DDBJ whole genome shotgun (WGS) entry which is preliminary data.</text>
</comment>
<name>A0A5S4HAH1_9ACTN</name>
<dbReference type="RefSeq" id="WP_138633620.1">
    <property type="nucleotide sequence ID" value="NZ_JASWDG010000087.1"/>
</dbReference>
<keyword evidence="1" id="KW-0732">Signal</keyword>
<dbReference type="AlphaFoldDB" id="A0A5S4HAH1"/>
<keyword evidence="3" id="KW-1185">Reference proteome</keyword>
<protein>
    <recommendedName>
        <fullName evidence="4">Secreted protein</fullName>
    </recommendedName>
</protein>
<accession>A0A5S4HAH1</accession>
<reference evidence="2 3" key="1">
    <citation type="submission" date="2019-05" db="EMBL/GenBank/DDBJ databases">
        <title>Draft genome sequence of Actinomadura geliboluensis A8036.</title>
        <authorList>
            <person name="Saricaoglu S."/>
            <person name="Isik K."/>
        </authorList>
    </citation>
    <scope>NUCLEOTIDE SEQUENCE [LARGE SCALE GENOMIC DNA]</scope>
    <source>
        <strain evidence="2 3">A8036</strain>
    </source>
</reference>
<proteinExistence type="predicted"/>
<evidence type="ECO:0008006" key="4">
    <source>
        <dbReference type="Google" id="ProtNLM"/>
    </source>
</evidence>
<dbReference type="Proteomes" id="UP000305238">
    <property type="component" value="Unassembled WGS sequence"/>
</dbReference>
<sequence length="131" mass="14329">MTIRRAVVRAAVAVGVAGAVLSPAGSAFADAAAPAAASKYYYNTWITADSYSWVGNGHPHWLPTGGKLFAGRNYFYCQNDWGQRYTDKWGNTNTWWAQTDDDSGNRKVWVSATVFTVGGQNERIPGLPNCY</sequence>
<dbReference type="PROSITE" id="PS51318">
    <property type="entry name" value="TAT"/>
    <property type="match status" value="1"/>
</dbReference>
<evidence type="ECO:0000313" key="3">
    <source>
        <dbReference type="Proteomes" id="UP000305238"/>
    </source>
</evidence>
<organism evidence="2 3">
    <name type="scientific">Actinomadura geliboluensis</name>
    <dbReference type="NCBI Taxonomy" id="882440"/>
    <lineage>
        <taxon>Bacteria</taxon>
        <taxon>Bacillati</taxon>
        <taxon>Actinomycetota</taxon>
        <taxon>Actinomycetes</taxon>
        <taxon>Streptosporangiales</taxon>
        <taxon>Thermomonosporaceae</taxon>
        <taxon>Actinomadura</taxon>
    </lineage>
</organism>
<dbReference type="OrthoDB" id="3873696at2"/>
<evidence type="ECO:0000256" key="1">
    <source>
        <dbReference type="SAM" id="SignalP"/>
    </source>
</evidence>
<dbReference type="InterPro" id="IPR006311">
    <property type="entry name" value="TAT_signal"/>
</dbReference>
<feature type="chain" id="PRO_5024314017" description="Secreted protein" evidence="1">
    <location>
        <begin position="30"/>
        <end position="131"/>
    </location>
</feature>
<gene>
    <name evidence="2" type="ORF">ETD96_03000</name>
</gene>
<evidence type="ECO:0000313" key="2">
    <source>
        <dbReference type="EMBL" id="TMR41979.1"/>
    </source>
</evidence>